<accession>A0AAV1AL04</accession>
<feature type="domain" description="MI" evidence="8">
    <location>
        <begin position="288"/>
        <end position="409"/>
    </location>
</feature>
<comment type="similarity">
    <text evidence="2">Belongs to the PDCD4 family.</text>
</comment>
<feature type="region of interest" description="Disordered" evidence="7">
    <location>
        <begin position="1"/>
        <end position="39"/>
    </location>
</feature>
<evidence type="ECO:0000256" key="4">
    <source>
        <dbReference type="ARBA" id="ARBA00022737"/>
    </source>
</evidence>
<evidence type="ECO:0000256" key="5">
    <source>
        <dbReference type="ARBA" id="ARBA00022845"/>
    </source>
</evidence>
<name>A0AAV1AL04_VICFA</name>
<feature type="domain" description="MI" evidence="8">
    <location>
        <begin position="585"/>
        <end position="704"/>
    </location>
</feature>
<keyword evidence="4" id="KW-0677">Repeat</keyword>
<protein>
    <recommendedName>
        <fullName evidence="8">MI domain-containing protein</fullName>
    </recommendedName>
</protein>
<dbReference type="PROSITE" id="PS51366">
    <property type="entry name" value="MI"/>
    <property type="match status" value="4"/>
</dbReference>
<keyword evidence="10" id="KW-1185">Reference proteome</keyword>
<dbReference type="InterPro" id="IPR039778">
    <property type="entry name" value="PDCD4"/>
</dbReference>
<reference evidence="9 10" key="1">
    <citation type="submission" date="2023-01" db="EMBL/GenBank/DDBJ databases">
        <authorList>
            <person name="Kreplak J."/>
        </authorList>
    </citation>
    <scope>NUCLEOTIDE SEQUENCE [LARGE SCALE GENOMIC DNA]</scope>
</reference>
<evidence type="ECO:0000313" key="9">
    <source>
        <dbReference type="EMBL" id="CAI8609804.1"/>
    </source>
</evidence>
<dbReference type="PANTHER" id="PTHR12626:SF0">
    <property type="entry name" value="PROGRAMMED CELL DEATH PROTEIN 4"/>
    <property type="match status" value="1"/>
</dbReference>
<gene>
    <name evidence="9" type="ORF">VFH_IV151080</name>
</gene>
<dbReference type="SMART" id="SM00544">
    <property type="entry name" value="MA3"/>
    <property type="match status" value="4"/>
</dbReference>
<dbReference type="FunFam" id="1.25.40.180:FF:000009">
    <property type="entry name" value="programmed cell death protein 4"/>
    <property type="match status" value="2"/>
</dbReference>
<dbReference type="SUPFAM" id="SSF48371">
    <property type="entry name" value="ARM repeat"/>
    <property type="match status" value="4"/>
</dbReference>
<dbReference type="EMBL" id="OX451739">
    <property type="protein sequence ID" value="CAI8609804.1"/>
    <property type="molecule type" value="Genomic_DNA"/>
</dbReference>
<dbReference type="PANTHER" id="PTHR12626">
    <property type="entry name" value="PROGRAMMED CELL DEATH 4"/>
    <property type="match status" value="1"/>
</dbReference>
<keyword evidence="6" id="KW-0539">Nucleus</keyword>
<feature type="domain" description="MI" evidence="8">
    <location>
        <begin position="422"/>
        <end position="543"/>
    </location>
</feature>
<proteinExistence type="inferred from homology"/>
<evidence type="ECO:0000313" key="10">
    <source>
        <dbReference type="Proteomes" id="UP001157006"/>
    </source>
</evidence>
<evidence type="ECO:0000256" key="2">
    <source>
        <dbReference type="ARBA" id="ARBA00005497"/>
    </source>
</evidence>
<dbReference type="GO" id="GO:0045892">
    <property type="term" value="P:negative regulation of DNA-templated transcription"/>
    <property type="evidence" value="ECO:0007669"/>
    <property type="project" value="InterPro"/>
</dbReference>
<dbReference type="GO" id="GO:0005737">
    <property type="term" value="C:cytoplasm"/>
    <property type="evidence" value="ECO:0007669"/>
    <property type="project" value="UniProtKB-SubCell"/>
</dbReference>
<organism evidence="9 10">
    <name type="scientific">Vicia faba</name>
    <name type="common">Broad bean</name>
    <name type="synonym">Faba vulgaris</name>
    <dbReference type="NCBI Taxonomy" id="3906"/>
    <lineage>
        <taxon>Eukaryota</taxon>
        <taxon>Viridiplantae</taxon>
        <taxon>Streptophyta</taxon>
        <taxon>Embryophyta</taxon>
        <taxon>Tracheophyta</taxon>
        <taxon>Spermatophyta</taxon>
        <taxon>Magnoliopsida</taxon>
        <taxon>eudicotyledons</taxon>
        <taxon>Gunneridae</taxon>
        <taxon>Pentapetalae</taxon>
        <taxon>rosids</taxon>
        <taxon>fabids</taxon>
        <taxon>Fabales</taxon>
        <taxon>Fabaceae</taxon>
        <taxon>Papilionoideae</taxon>
        <taxon>50 kb inversion clade</taxon>
        <taxon>NPAAA clade</taxon>
        <taxon>Hologalegina</taxon>
        <taxon>IRL clade</taxon>
        <taxon>Fabeae</taxon>
        <taxon>Vicia</taxon>
    </lineage>
</organism>
<evidence type="ECO:0000256" key="6">
    <source>
        <dbReference type="ARBA" id="ARBA00023242"/>
    </source>
</evidence>
<evidence type="ECO:0000259" key="8">
    <source>
        <dbReference type="PROSITE" id="PS51366"/>
    </source>
</evidence>
<evidence type="ECO:0000256" key="1">
    <source>
        <dbReference type="ARBA" id="ARBA00004496"/>
    </source>
</evidence>
<feature type="domain" description="MI" evidence="8">
    <location>
        <begin position="124"/>
        <end position="245"/>
    </location>
</feature>
<keyword evidence="5" id="KW-0810">Translation regulation</keyword>
<dbReference type="InterPro" id="IPR003891">
    <property type="entry name" value="Initiation_fac_eIF4g_MI"/>
</dbReference>
<feature type="compositionally biased region" description="Low complexity" evidence="7">
    <location>
        <begin position="19"/>
        <end position="39"/>
    </location>
</feature>
<evidence type="ECO:0000256" key="3">
    <source>
        <dbReference type="ARBA" id="ARBA00022490"/>
    </source>
</evidence>
<dbReference type="Pfam" id="PF02847">
    <property type="entry name" value="MA3"/>
    <property type="match status" value="4"/>
</dbReference>
<evidence type="ECO:0000256" key="7">
    <source>
        <dbReference type="SAM" id="MobiDB-lite"/>
    </source>
</evidence>
<dbReference type="Proteomes" id="UP001157006">
    <property type="component" value="Chromosome 4"/>
</dbReference>
<keyword evidence="3" id="KW-0963">Cytoplasm</keyword>
<dbReference type="Gene3D" id="1.25.40.180">
    <property type="match status" value="4"/>
</dbReference>
<dbReference type="GO" id="GO:0006417">
    <property type="term" value="P:regulation of translation"/>
    <property type="evidence" value="ECO:0007669"/>
    <property type="project" value="UniProtKB-KW"/>
</dbReference>
<comment type="subcellular location">
    <subcellularLocation>
        <location evidence="1">Cytoplasm</location>
    </subcellularLocation>
</comment>
<dbReference type="InterPro" id="IPR016024">
    <property type="entry name" value="ARM-type_fold"/>
</dbReference>
<sequence>MASNEGFLTEGQREMLKIASENAESLSALSSSPKSPSSLLADHHIKAPAGGKAQTAGIAVRHVRKCHSGKYGRAKKDGAGGKGTWGKLLDTEIDSHIDRNDPNYDSGEEPYQLVGTTVTDPLDDFKKAVASLIDEYFSNGDVDLAASDLRELGSSEYYPYFIKRLVSMAMDRHDKEKEMASVLLSALYADVISPTQIRDGFFMLIESADDLAVDILDAVDILALFLARAVVDDILPPAFLARARKALPESSKGVQVIQTAEKSYLSAPHHAELVERRWGGSTHVTVEEVKKKIADLLREYVDSGETAEACRCIRELGVAFFHHEVVKKALVLAMEIPSSEPLLLKLLKEAAEEGLISSSQMVKGFSRLAEGLDDLALDIPSAKVLFQSFVPKAISEGWLDASFSNPAGENGEFQVEDEKVRKYKKEAVTIIHEYFLSDDIPELIRSLEDLGAPEYNSVFLKRLITLALDRKNREKEMASVLLSALHIEIFSTEDIVNGFVMLLENAEDTTLDILDASNELALFLARAVIDDVLAPLNLDEISSRLPPKSSGSETVRMARTLVSARHAGERLLRCWGGGTGWAVEDAKDKIMKLLEEYESGGVVGEACHCIRDLGMPFFNHEVVKKALVMAMEKQNDRLLDLLQECFSEGLITTNQMTKGFTRIKDGLDDLALDIPNAKEKFAFYVEHAQTKGWLLPSFDPSATDV</sequence>
<dbReference type="AlphaFoldDB" id="A0AAV1AL04"/>